<dbReference type="OrthoDB" id="4664297at2759"/>
<proteinExistence type="inferred from homology"/>
<reference evidence="5 6" key="1">
    <citation type="submission" date="2019-04" db="EMBL/GenBank/DDBJ databases">
        <title>Comparative genomics and transcriptomics to analyze fruiting body development in filamentous ascomycetes.</title>
        <authorList>
            <consortium name="DOE Joint Genome Institute"/>
            <person name="Lutkenhaus R."/>
            <person name="Traeger S."/>
            <person name="Breuer J."/>
            <person name="Kuo A."/>
            <person name="Lipzen A."/>
            <person name="Pangilinan J."/>
            <person name="Dilworth D."/>
            <person name="Sandor L."/>
            <person name="Poggeler S."/>
            <person name="Barry K."/>
            <person name="Grigoriev I.V."/>
            <person name="Nowrousian M."/>
        </authorList>
    </citation>
    <scope>NUCLEOTIDE SEQUENCE [LARGE SCALE GENOMIC DNA]</scope>
    <source>
        <strain evidence="5 6">CBS 389.68</strain>
    </source>
</reference>
<evidence type="ECO:0000313" key="5">
    <source>
        <dbReference type="EMBL" id="TGZ80682.1"/>
    </source>
</evidence>
<dbReference type="GO" id="GO:0047274">
    <property type="term" value="F:galactinol-sucrose galactosyltransferase activity"/>
    <property type="evidence" value="ECO:0007669"/>
    <property type="project" value="UniProtKB-EC"/>
</dbReference>
<keyword evidence="6" id="KW-1185">Reference proteome</keyword>
<comment type="similarity">
    <text evidence="2">Belongs to the glycosyl hydrolases 36 family.</text>
</comment>
<dbReference type="Pfam" id="PF05691">
    <property type="entry name" value="Raffinose_syn"/>
    <property type="match status" value="2"/>
</dbReference>
<dbReference type="Gene3D" id="3.20.20.70">
    <property type="entry name" value="Aldolase class I"/>
    <property type="match status" value="1"/>
</dbReference>
<dbReference type="PANTHER" id="PTHR31268">
    <property type="match status" value="1"/>
</dbReference>
<evidence type="ECO:0000256" key="3">
    <source>
        <dbReference type="ARBA" id="ARBA00023277"/>
    </source>
</evidence>
<evidence type="ECO:0000256" key="2">
    <source>
        <dbReference type="ARBA" id="ARBA00007240"/>
    </source>
</evidence>
<protein>
    <submittedName>
        <fullName evidence="5">Glycoside hydrolase</fullName>
    </submittedName>
</protein>
<sequence length="843" mass="93955">MYVSAALVPSLGTSTIVKPGETIRFLAAIRVSDSSQYLPSKWKVELWYGYAGSEWNAASFTRSDTTVHDASVSLAGTVNRVYTLDFPTDASETRPLSFTLRYKPTVKNSWIWIKETSKIDDGQLLFQAPLTTFHQATPFESLFAGTDQALTATAARSQVTGVDVYHASAAAQVNGHDWTTVLLGYPTDIERFYATIRLRASWMIPRQGKAPFVVDRDALIMGYVRSDGRHVVVLGIAGFHSTTYLRSDDEGRVVVKTRNDTDEEQMHRLVVATGNDWQRTVDAAFYTAREVARMTDVGAPEPVVEELEADPEPAWFETWYDGLGFCTWNGLGRELTEQRLLDSLQDLKDSGVFVSTVIIDDNWQSLDSKLGWQHFEANEYFPNGLRHTVQEIRRRFPHIKHIAVWHAHFGYWEGISPDGFIAKNYKTKVVKWQHGRDLRVVDASDIGRLYNDFYRFLSSCGIDAVKCDVQSAITQLDDGDDRSALGRAYQNAFKLAHLRYFSGRVIYCMAQQPAIYFHSLMANRNPKPLLRNSDDFYPDIPSSHAWHVFVNAMNNVYTSHLNVIPDWDMFQSSLPQYGGLHAAARCISGGPIYITDSPESHDIALLRHMTALSVRGPDRHVIIRPSRLALPADPYTAYNSNKLLKCNNYNGGWRGNSLLAIFNVSEGIDNSDIITLNDFPGIDSTTNYVVRSHQKGKCFPAGESGELNVAVNLPTAGWDFFSAVPVKEVTKDGEKFNVAVLGLVSNLAGAAAVEGWTATSGPKSVEVVARLKALGVLGYYISNLPSLSLESLLITIADRAVPFETVRAAETDENFVEVDIEKAFKLLGLSAGWYNEVTVKLYV</sequence>
<name>A0A4S2MVN3_9PEZI</name>
<dbReference type="InParanoid" id="A0A4S2MVN3"/>
<accession>A0A4S2MVN3</accession>
<keyword evidence="3" id="KW-0119">Carbohydrate metabolism</keyword>
<gene>
    <name evidence="5" type="ORF">EX30DRAFT_349223</name>
</gene>
<dbReference type="InterPro" id="IPR017853">
    <property type="entry name" value="GH"/>
</dbReference>
<evidence type="ECO:0000256" key="4">
    <source>
        <dbReference type="ARBA" id="ARBA00049426"/>
    </source>
</evidence>
<dbReference type="InterPro" id="IPR008811">
    <property type="entry name" value="Glycosyl_hydrolases_36"/>
</dbReference>
<evidence type="ECO:0000256" key="1">
    <source>
        <dbReference type="ARBA" id="ARBA00001255"/>
    </source>
</evidence>
<dbReference type="STRING" id="341454.A0A4S2MVN3"/>
<dbReference type="GO" id="GO:0004557">
    <property type="term" value="F:alpha-galactosidase activity"/>
    <property type="evidence" value="ECO:0007669"/>
    <property type="project" value="UniProtKB-EC"/>
</dbReference>
<organism evidence="5 6">
    <name type="scientific">Ascodesmis nigricans</name>
    <dbReference type="NCBI Taxonomy" id="341454"/>
    <lineage>
        <taxon>Eukaryota</taxon>
        <taxon>Fungi</taxon>
        <taxon>Dikarya</taxon>
        <taxon>Ascomycota</taxon>
        <taxon>Pezizomycotina</taxon>
        <taxon>Pezizomycetes</taxon>
        <taxon>Pezizales</taxon>
        <taxon>Ascodesmidaceae</taxon>
        <taxon>Ascodesmis</taxon>
    </lineage>
</organism>
<comment type="catalytic activity">
    <reaction evidence="4">
        <text>alpha-D-galactosyl-(1-&gt;3)-1D-myo-inositol + sucrose = raffinose + myo-inositol</text>
        <dbReference type="Rhea" id="RHEA:20161"/>
        <dbReference type="ChEBI" id="CHEBI:16634"/>
        <dbReference type="ChEBI" id="CHEBI:17268"/>
        <dbReference type="ChEBI" id="CHEBI:17505"/>
        <dbReference type="ChEBI" id="CHEBI:17992"/>
        <dbReference type="EC" id="2.4.1.82"/>
    </reaction>
</comment>
<dbReference type="EMBL" id="ML220123">
    <property type="protein sequence ID" value="TGZ80682.1"/>
    <property type="molecule type" value="Genomic_DNA"/>
</dbReference>
<dbReference type="SUPFAM" id="SSF51445">
    <property type="entry name" value="(Trans)glycosidases"/>
    <property type="match status" value="1"/>
</dbReference>
<dbReference type="PANTHER" id="PTHR31268:SF32">
    <property type="entry name" value="GALACTINOL--SUCROSE GALACTOSYLTRANSFERASE 2-RELATED"/>
    <property type="match status" value="1"/>
</dbReference>
<keyword evidence="5" id="KW-0378">Hydrolase</keyword>
<comment type="catalytic activity">
    <reaction evidence="1">
        <text>Hydrolysis of terminal, non-reducing alpha-D-galactose residues in alpha-D-galactosides, including galactose oligosaccharides, galactomannans and galactolipids.</text>
        <dbReference type="EC" id="3.2.1.22"/>
    </reaction>
</comment>
<dbReference type="AlphaFoldDB" id="A0A4S2MVN3"/>
<dbReference type="InterPro" id="IPR013785">
    <property type="entry name" value="Aldolase_TIM"/>
</dbReference>
<dbReference type="Proteomes" id="UP000298138">
    <property type="component" value="Unassembled WGS sequence"/>
</dbReference>
<evidence type="ECO:0000313" key="6">
    <source>
        <dbReference type="Proteomes" id="UP000298138"/>
    </source>
</evidence>